<dbReference type="Proteomes" id="UP000215506">
    <property type="component" value="Unassembled WGS sequence"/>
</dbReference>
<dbReference type="AlphaFoldDB" id="A0A231GX87"/>
<dbReference type="Pfam" id="PF11662">
    <property type="entry name" value="DUF3263"/>
    <property type="match status" value="1"/>
</dbReference>
<comment type="caution">
    <text evidence="1">The sequence shown here is derived from an EMBL/GenBank/DDBJ whole genome shotgun (WGS) entry which is preliminary data.</text>
</comment>
<organism evidence="1 2">
    <name type="scientific">Nocardia cerradoensis</name>
    <dbReference type="NCBI Taxonomy" id="85688"/>
    <lineage>
        <taxon>Bacteria</taxon>
        <taxon>Bacillati</taxon>
        <taxon>Actinomycetota</taxon>
        <taxon>Actinomycetes</taxon>
        <taxon>Mycobacteriales</taxon>
        <taxon>Nocardiaceae</taxon>
        <taxon>Nocardia</taxon>
    </lineage>
</organism>
<protein>
    <recommendedName>
        <fullName evidence="3">DUF3263 domain-containing protein</fullName>
    </recommendedName>
</protein>
<evidence type="ECO:0000313" key="1">
    <source>
        <dbReference type="EMBL" id="OXR41216.1"/>
    </source>
</evidence>
<proteinExistence type="predicted"/>
<dbReference type="InterPro" id="IPR021678">
    <property type="entry name" value="DUF3263"/>
</dbReference>
<sequence length="79" mass="9039">MNQMETELLEFAVAWAPYGGNDDEAFVRFGLSSVQFHARLLRLLHGPAAHVLTHATRAALHRQCSDRLRHVRYENDRPA</sequence>
<dbReference type="EMBL" id="NGAF01000021">
    <property type="protein sequence ID" value="OXR41216.1"/>
    <property type="molecule type" value="Genomic_DNA"/>
</dbReference>
<accession>A0A231GX87</accession>
<name>A0A231GX87_9NOCA</name>
<reference evidence="1 2" key="1">
    <citation type="submission" date="2017-07" db="EMBL/GenBank/DDBJ databases">
        <title>First draft Genome Sequence of Nocardia cerradoensis isolated from human infection.</title>
        <authorList>
            <person name="Carrasco G."/>
        </authorList>
    </citation>
    <scope>NUCLEOTIDE SEQUENCE [LARGE SCALE GENOMIC DNA]</scope>
    <source>
        <strain evidence="1 2">CNM20130759</strain>
    </source>
</reference>
<evidence type="ECO:0008006" key="3">
    <source>
        <dbReference type="Google" id="ProtNLM"/>
    </source>
</evidence>
<evidence type="ECO:0000313" key="2">
    <source>
        <dbReference type="Proteomes" id="UP000215506"/>
    </source>
</evidence>
<keyword evidence="2" id="KW-1185">Reference proteome</keyword>
<gene>
    <name evidence="1" type="ORF">B7C42_06614</name>
</gene>